<comment type="caution">
    <text evidence="2">The sequence shown here is derived from an EMBL/GenBank/DDBJ whole genome shotgun (WGS) entry which is preliminary data.</text>
</comment>
<proteinExistence type="predicted"/>
<dbReference type="STRING" id="1453498.LG45_01270"/>
<reference evidence="2 3" key="1">
    <citation type="submission" date="2014-09" db="EMBL/GenBank/DDBJ databases">
        <title>Whole Genome Shotgun of Flavobacterium aquatile LMG 4008.</title>
        <authorList>
            <person name="Gale A.N."/>
            <person name="Pipes S.E."/>
            <person name="Newman J.D."/>
        </authorList>
    </citation>
    <scope>NUCLEOTIDE SEQUENCE [LARGE SCALE GENOMIC DNA]</scope>
    <source>
        <strain evidence="2 3">LMG 4008</strain>
    </source>
</reference>
<keyword evidence="1" id="KW-0175">Coiled coil</keyword>
<evidence type="ECO:0000256" key="1">
    <source>
        <dbReference type="SAM" id="Coils"/>
    </source>
</evidence>
<accession>A0A095SYG0</accession>
<dbReference type="Proteomes" id="UP000029554">
    <property type="component" value="Unassembled WGS sequence"/>
</dbReference>
<gene>
    <name evidence="2" type="ORF">LG45_01270</name>
</gene>
<dbReference type="AlphaFoldDB" id="A0A095SYG0"/>
<dbReference type="RefSeq" id="WP_035123608.1">
    <property type="nucleotide sequence ID" value="NZ_JRHH01000001.1"/>
</dbReference>
<sequence>MYYKQQLFDIIFNENPTSFIKWLTKQPLKEQVVILREFKQMVLQNMFKSQNFSIADTVKALSKTIDEYEKEVLAELDAEAQHKEALEEQEKAMQQIETTTVGIKQYVLSCIVNNEPNAAEMKELAQKIIALEKEQGTHNPDFWEAIL</sequence>
<dbReference type="EMBL" id="JRHH01000001">
    <property type="protein sequence ID" value="KGD69429.1"/>
    <property type="molecule type" value="Genomic_DNA"/>
</dbReference>
<protein>
    <submittedName>
        <fullName evidence="2">Uncharacterized protein</fullName>
    </submittedName>
</protein>
<keyword evidence="3" id="KW-1185">Reference proteome</keyword>
<feature type="coiled-coil region" evidence="1">
    <location>
        <begin position="69"/>
        <end position="99"/>
    </location>
</feature>
<name>A0A095SYG0_9FLAO</name>
<organism evidence="2 3">
    <name type="scientific">Flavobacterium aquatile LMG 4008 = ATCC 11947</name>
    <dbReference type="NCBI Taxonomy" id="1453498"/>
    <lineage>
        <taxon>Bacteria</taxon>
        <taxon>Pseudomonadati</taxon>
        <taxon>Bacteroidota</taxon>
        <taxon>Flavobacteriia</taxon>
        <taxon>Flavobacteriales</taxon>
        <taxon>Flavobacteriaceae</taxon>
        <taxon>Flavobacterium</taxon>
    </lineage>
</organism>
<evidence type="ECO:0000313" key="3">
    <source>
        <dbReference type="Proteomes" id="UP000029554"/>
    </source>
</evidence>
<evidence type="ECO:0000313" key="2">
    <source>
        <dbReference type="EMBL" id="KGD69429.1"/>
    </source>
</evidence>